<dbReference type="EMBL" id="BPLF01000005">
    <property type="protein sequence ID" value="GIX65607.1"/>
    <property type="molecule type" value="Genomic_DNA"/>
</dbReference>
<protein>
    <submittedName>
        <fullName evidence="1">Uncharacterized protein</fullName>
    </submittedName>
</protein>
<evidence type="ECO:0000313" key="2">
    <source>
        <dbReference type="Proteomes" id="UP001497744"/>
    </source>
</evidence>
<accession>A0AAV4M136</accession>
<evidence type="ECO:0000313" key="1">
    <source>
        <dbReference type="EMBL" id="GIX65607.1"/>
    </source>
</evidence>
<keyword evidence="2" id="KW-1185">Reference proteome</keyword>
<dbReference type="GeneID" id="94197088"/>
<dbReference type="AlphaFoldDB" id="A0AAV4M136"/>
<reference evidence="1 2" key="1">
    <citation type="submission" date="2021-06" db="EMBL/GenBank/DDBJ databases">
        <title>Genome sequence of Babesia caballi.</title>
        <authorList>
            <person name="Yamagishi J."/>
            <person name="Kidaka T."/>
            <person name="Ochi A."/>
        </authorList>
    </citation>
    <scope>NUCLEOTIDE SEQUENCE [LARGE SCALE GENOMIC DNA]</scope>
    <source>
        <strain evidence="1">USDA-D6B2</strain>
    </source>
</reference>
<gene>
    <name evidence="1" type="ORF">BcabD6B2_50420</name>
</gene>
<proteinExistence type="predicted"/>
<dbReference type="Proteomes" id="UP001497744">
    <property type="component" value="Unassembled WGS sequence"/>
</dbReference>
<dbReference type="RefSeq" id="XP_067717676.1">
    <property type="nucleotide sequence ID" value="XM_067861575.1"/>
</dbReference>
<comment type="caution">
    <text evidence="1">The sequence shown here is derived from an EMBL/GenBank/DDBJ whole genome shotgun (WGS) entry which is preliminary data.</text>
</comment>
<sequence>MVAAELGNYVSGVEPGIVGERLGDDLQRAREGLDDELLLANHGERVVAQRLGDFHLNPATAANDGRALALLDELLRPAPEDDGGSGRLGAALEDVEAVVAKLLLLEDAACAHDVSADAVDGVLNGGAGGLAGPDHVCLLDAAGGEDVAISEELRGDLVVQNGPLGVDDALVLHGVLDEDLGVLLLGLELELDVDQQDLGVEELLGLLLRAGVGEGLLEGHALDEQRVAAAPTGDLLDANHVLVEVSVEQHDGVDDHFGEEGLLAGEQLRVERGLGALGEEVPLLRLVLADDVDGYALDVLQGALAGDPEVLDDDLGTYALHDKLLRLREQLAGENGDGGGPIAHLVVLRLGDIDQHRSGGVGDVEQPQHRRAVVRDGDVVGAVDELVHAPGTERRFDAVDDDLAGVDVADYLRAPLGGVCALLQEKHGKVQQVTHLVGVYVRLPSAVLAVRCA</sequence>
<name>A0AAV4M136_BABCB</name>
<organism evidence="1 2">
    <name type="scientific">Babesia caballi</name>
    <dbReference type="NCBI Taxonomy" id="5871"/>
    <lineage>
        <taxon>Eukaryota</taxon>
        <taxon>Sar</taxon>
        <taxon>Alveolata</taxon>
        <taxon>Apicomplexa</taxon>
        <taxon>Aconoidasida</taxon>
        <taxon>Piroplasmida</taxon>
        <taxon>Babesiidae</taxon>
        <taxon>Babesia</taxon>
    </lineage>
</organism>